<comment type="similarity">
    <text evidence="3">Belongs to the OpgD/OpgG family.</text>
</comment>
<dbReference type="RefSeq" id="WP_088652055.1">
    <property type="nucleotide sequence ID" value="NZ_AQQR01000015.1"/>
</dbReference>
<organism evidence="8 9">
    <name type="scientific">Marinibacterium profundimaris</name>
    <dbReference type="NCBI Taxonomy" id="1679460"/>
    <lineage>
        <taxon>Bacteria</taxon>
        <taxon>Pseudomonadati</taxon>
        <taxon>Pseudomonadota</taxon>
        <taxon>Alphaproteobacteria</taxon>
        <taxon>Rhodobacterales</taxon>
        <taxon>Paracoccaceae</taxon>
        <taxon>Marinibacterium</taxon>
    </lineage>
</organism>
<evidence type="ECO:0000256" key="3">
    <source>
        <dbReference type="ARBA" id="ARBA00009284"/>
    </source>
</evidence>
<evidence type="ECO:0000256" key="1">
    <source>
        <dbReference type="ARBA" id="ARBA00004418"/>
    </source>
</evidence>
<dbReference type="InterPro" id="IPR014756">
    <property type="entry name" value="Ig_E-set"/>
</dbReference>
<dbReference type="UniPathway" id="UPA00637"/>
<dbReference type="EMBL" id="AQQR01000015">
    <property type="protein sequence ID" value="OWU69488.1"/>
    <property type="molecule type" value="Genomic_DNA"/>
</dbReference>
<dbReference type="InterPro" id="IPR014718">
    <property type="entry name" value="GH-type_carb-bd"/>
</dbReference>
<dbReference type="AlphaFoldDB" id="A0A225ND19"/>
<dbReference type="SUPFAM" id="SSF81296">
    <property type="entry name" value="E set domains"/>
    <property type="match status" value="1"/>
</dbReference>
<reference evidence="8 9" key="1">
    <citation type="submission" date="2013-04" db="EMBL/GenBank/DDBJ databases">
        <title>Oceanicola sp. 22II1-22F33 Genome Sequencing.</title>
        <authorList>
            <person name="Lai Q."/>
            <person name="Li G."/>
            <person name="Shao Z."/>
        </authorList>
    </citation>
    <scope>NUCLEOTIDE SEQUENCE [LARGE SCALE GENOMIC DNA]</scope>
    <source>
        <strain evidence="8 9">22II1-22F33</strain>
    </source>
</reference>
<evidence type="ECO:0000256" key="6">
    <source>
        <dbReference type="SAM" id="SignalP"/>
    </source>
</evidence>
<dbReference type="Proteomes" id="UP000215377">
    <property type="component" value="Unassembled WGS sequence"/>
</dbReference>
<evidence type="ECO:0000313" key="9">
    <source>
        <dbReference type="Proteomes" id="UP000215377"/>
    </source>
</evidence>
<keyword evidence="9" id="KW-1185">Reference proteome</keyword>
<dbReference type="OrthoDB" id="9777817at2"/>
<comment type="subcellular location">
    <subcellularLocation>
        <location evidence="1">Periplasm</location>
    </subcellularLocation>
</comment>
<dbReference type="Gene3D" id="2.60.40.10">
    <property type="entry name" value="Immunoglobulins"/>
    <property type="match status" value="1"/>
</dbReference>
<dbReference type="SUPFAM" id="SSF74650">
    <property type="entry name" value="Galactose mutarotase-like"/>
    <property type="match status" value="1"/>
</dbReference>
<gene>
    <name evidence="8" type="ORF">ATO3_21880</name>
</gene>
<dbReference type="GO" id="GO:0030246">
    <property type="term" value="F:carbohydrate binding"/>
    <property type="evidence" value="ECO:0007669"/>
    <property type="project" value="InterPro"/>
</dbReference>
<dbReference type="Pfam" id="PF04349">
    <property type="entry name" value="MdoG"/>
    <property type="match status" value="1"/>
</dbReference>
<sequence length="501" mass="55855">MTISRRQFCVSTLLAAVAAGPVRASGAASTFDHGLVIARARDLAAQKYSQRAAVPQDWQDLDYEQYRMIWPRHDRALWYGEERSYEVDLMHPGLYFPRPVTINVVENGQARPVAFDAARFDQTDKLPQLSQGETLGYSGLRLRTELDGSGEKTEFCVFQGASYFRAIGAGEVYGLSARGLALKTADARGEEFPEFIEFWLESPGPDDREIIVHALLDSPSATGAYRFEITPGTSCVMEVEMTLFPREELNHVGLGPLTSMFLFDEKDRTRYHDFRPAVHDSDGLLIRNGGGETLWRPLNNPRELQISSFVDENPEGFGLMQRPRKFSDYEDLEALYHKRPGLWVEPKGDWGRGAVTLVEIPADREVYDNIVAYWRPADPMPAGQEVRLGYRLTWGQDNPLAGGLPQVIDTAMGDGAQSGKLVTIDFAPHPIFDDGLDGIDIHVASPHAGTTEGVLQRNPETGGPRLAFGFEPGEQTMVELRAQLRKDGAAASEAWLYRWTM</sequence>
<feature type="chain" id="PRO_5012668847" evidence="6">
    <location>
        <begin position="25"/>
        <end position="501"/>
    </location>
</feature>
<protein>
    <submittedName>
        <fullName evidence="8">Glucan biosynthesis protein G</fullName>
    </submittedName>
</protein>
<dbReference type="GO" id="GO:0030288">
    <property type="term" value="C:outer membrane-bounded periplasmic space"/>
    <property type="evidence" value="ECO:0007669"/>
    <property type="project" value="TreeGrafter"/>
</dbReference>
<comment type="caution">
    <text evidence="8">The sequence shown here is derived from an EMBL/GenBank/DDBJ whole genome shotgun (WGS) entry which is preliminary data.</text>
</comment>
<evidence type="ECO:0000256" key="2">
    <source>
        <dbReference type="ARBA" id="ARBA00005001"/>
    </source>
</evidence>
<dbReference type="InterPro" id="IPR007444">
    <property type="entry name" value="Glucan_biosyn_MdoG_C"/>
</dbReference>
<dbReference type="Gene3D" id="2.70.98.10">
    <property type="match status" value="1"/>
</dbReference>
<name>A0A225ND19_9RHOB</name>
<feature type="domain" description="Glucan biosynthesis periplasmic MdoG C-terminal" evidence="7">
    <location>
        <begin position="31"/>
        <end position="499"/>
    </location>
</feature>
<accession>A0A225ND19</accession>
<dbReference type="GO" id="GO:0051274">
    <property type="term" value="P:beta-glucan biosynthetic process"/>
    <property type="evidence" value="ECO:0007669"/>
    <property type="project" value="TreeGrafter"/>
</dbReference>
<evidence type="ECO:0000313" key="8">
    <source>
        <dbReference type="EMBL" id="OWU69488.1"/>
    </source>
</evidence>
<dbReference type="GO" id="GO:0003824">
    <property type="term" value="F:catalytic activity"/>
    <property type="evidence" value="ECO:0007669"/>
    <property type="project" value="InterPro"/>
</dbReference>
<feature type="signal peptide" evidence="6">
    <location>
        <begin position="1"/>
        <end position="24"/>
    </location>
</feature>
<dbReference type="PANTHER" id="PTHR30504:SF2">
    <property type="entry name" value="GLUCANS BIOSYNTHESIS PROTEIN G"/>
    <property type="match status" value="1"/>
</dbReference>
<dbReference type="PANTHER" id="PTHR30504">
    <property type="entry name" value="GLUCANS BIOSYNTHESIS PROTEIN"/>
    <property type="match status" value="1"/>
</dbReference>
<evidence type="ECO:0000256" key="4">
    <source>
        <dbReference type="ARBA" id="ARBA00022729"/>
    </source>
</evidence>
<evidence type="ECO:0000256" key="5">
    <source>
        <dbReference type="ARBA" id="ARBA00022764"/>
    </source>
</evidence>
<dbReference type="InterPro" id="IPR014438">
    <property type="entry name" value="Glucan_biosyn_MdoG/MdoD"/>
</dbReference>
<dbReference type="PIRSF" id="PIRSF006281">
    <property type="entry name" value="MdoG"/>
    <property type="match status" value="1"/>
</dbReference>
<proteinExistence type="inferred from homology"/>
<dbReference type="InterPro" id="IPR011013">
    <property type="entry name" value="Gal_mutarotase_sf_dom"/>
</dbReference>
<keyword evidence="4 6" id="KW-0732">Signal</keyword>
<dbReference type="InterPro" id="IPR013783">
    <property type="entry name" value="Ig-like_fold"/>
</dbReference>
<dbReference type="FunFam" id="2.70.98.10:FF:000001">
    <property type="entry name" value="Glucans biosynthesis protein G"/>
    <property type="match status" value="1"/>
</dbReference>
<keyword evidence="5" id="KW-0574">Periplasm</keyword>
<evidence type="ECO:0000259" key="7">
    <source>
        <dbReference type="Pfam" id="PF04349"/>
    </source>
</evidence>
<comment type="pathway">
    <text evidence="2">Glycan metabolism; osmoregulated periplasmic glucan (OPG) biosynthesis.</text>
</comment>